<dbReference type="InterPro" id="IPR004165">
    <property type="entry name" value="CoA_trans_fam_I"/>
</dbReference>
<dbReference type="OrthoDB" id="9805230at2"/>
<dbReference type="SUPFAM" id="SSF100950">
    <property type="entry name" value="NagB/RpiA/CoA transferase-like"/>
    <property type="match status" value="1"/>
</dbReference>
<dbReference type="RefSeq" id="WP_073093109.1">
    <property type="nucleotide sequence ID" value="NZ_FQWY01000037.1"/>
</dbReference>
<accession>A0A1M5QRJ1</accession>
<gene>
    <name evidence="2" type="ORF">SAMN02745221_01838</name>
</gene>
<evidence type="ECO:0000256" key="1">
    <source>
        <dbReference type="ARBA" id="ARBA00007047"/>
    </source>
</evidence>
<proteinExistence type="inferred from homology"/>
<name>A0A1M5QRJ1_9FIRM</name>
<dbReference type="AlphaFoldDB" id="A0A1M5QRJ1"/>
<dbReference type="GO" id="GO:0008410">
    <property type="term" value="F:CoA-transferase activity"/>
    <property type="evidence" value="ECO:0007669"/>
    <property type="project" value="InterPro"/>
</dbReference>
<evidence type="ECO:0000313" key="3">
    <source>
        <dbReference type="Proteomes" id="UP000242329"/>
    </source>
</evidence>
<sequence length="259" mass="27755">MSKVAPPNPLEMLAYNIAQMIEDDQIVYVGTGLPMVGAILAKKTHAPNITLVYESGGQDPLEGQMPWSVGCPFTYRKSPAVLEMAVSFGQCAIGYVDIAFQGGAQIDMYGNVNTSVIGSYENLKSILPGSGGGNDIGSLTQKSVLVGLQTPDRFPARVDFITTPGYLDGGDSREKAGLMGGPIAVVTQVGIYDFEPVTKRMRIKALNPGMSVEIAQACTGFELLVPDEVPFIEPPSDEVLEILRKEVDPRGVFIKMPAR</sequence>
<evidence type="ECO:0000313" key="2">
    <source>
        <dbReference type="EMBL" id="SHH16558.1"/>
    </source>
</evidence>
<dbReference type="Gene3D" id="3.40.1080.10">
    <property type="entry name" value="Glutaconate Coenzyme A-transferase"/>
    <property type="match status" value="1"/>
</dbReference>
<dbReference type="PANTHER" id="PTHR43293:SF3">
    <property type="entry name" value="CHOLESTEROL RING-CLEAVING HYDROLASE IPDB SUBUNIT"/>
    <property type="match status" value="1"/>
</dbReference>
<protein>
    <submittedName>
        <fullName evidence="2">Glutaconate CoA-transferase subunit B</fullName>
    </submittedName>
</protein>
<dbReference type="InterPro" id="IPR037171">
    <property type="entry name" value="NagB/RpiA_transferase-like"/>
</dbReference>
<comment type="similarity">
    <text evidence="1">Belongs to the 3-oxoacid CoA-transferase subunit B family.</text>
</comment>
<keyword evidence="3" id="KW-1185">Reference proteome</keyword>
<reference evidence="3" key="1">
    <citation type="submission" date="2016-11" db="EMBL/GenBank/DDBJ databases">
        <authorList>
            <person name="Varghese N."/>
            <person name="Submissions S."/>
        </authorList>
    </citation>
    <scope>NUCLEOTIDE SEQUENCE [LARGE SCALE GENOMIC DNA]</scope>
    <source>
        <strain evidence="3">DSM 11003</strain>
    </source>
</reference>
<dbReference type="SMART" id="SM00882">
    <property type="entry name" value="CoA_trans"/>
    <property type="match status" value="1"/>
</dbReference>
<dbReference type="Pfam" id="PF01144">
    <property type="entry name" value="CoA_trans"/>
    <property type="match status" value="1"/>
</dbReference>
<organism evidence="2 3">
    <name type="scientific">Thermosyntropha lipolytica DSM 11003</name>
    <dbReference type="NCBI Taxonomy" id="1123382"/>
    <lineage>
        <taxon>Bacteria</taxon>
        <taxon>Bacillati</taxon>
        <taxon>Bacillota</taxon>
        <taxon>Clostridia</taxon>
        <taxon>Eubacteriales</taxon>
        <taxon>Syntrophomonadaceae</taxon>
        <taxon>Thermosyntropha</taxon>
    </lineage>
</organism>
<keyword evidence="2" id="KW-0808">Transferase</keyword>
<dbReference type="PANTHER" id="PTHR43293">
    <property type="entry name" value="ACETATE COA-TRANSFERASE YDIF"/>
    <property type="match status" value="1"/>
</dbReference>
<dbReference type="Proteomes" id="UP000242329">
    <property type="component" value="Unassembled WGS sequence"/>
</dbReference>
<dbReference type="EMBL" id="FQWY01000037">
    <property type="protein sequence ID" value="SHH16558.1"/>
    <property type="molecule type" value="Genomic_DNA"/>
</dbReference>
<dbReference type="STRING" id="1123382.SAMN02745221_01838"/>